<evidence type="ECO:0000256" key="7">
    <source>
        <dbReference type="SAM" id="Phobius"/>
    </source>
</evidence>
<keyword evidence="2" id="KW-1003">Cell membrane</keyword>
<reference evidence="11 12" key="1">
    <citation type="submission" date="2021-08" db="EMBL/GenBank/DDBJ databases">
        <authorList>
            <person name="Zhang D."/>
            <person name="Zhang A."/>
            <person name="Wang L."/>
        </authorList>
    </citation>
    <scope>NUCLEOTIDE SEQUENCE [LARGE SCALE GENOMIC DNA]</scope>
    <source>
        <strain evidence="11 12">WL0086</strain>
    </source>
</reference>
<dbReference type="InterPro" id="IPR010432">
    <property type="entry name" value="RDD"/>
</dbReference>
<name>A0ABZ1CDN4_9BACT</name>
<feature type="domain" description="RDD" evidence="9">
    <location>
        <begin position="500"/>
        <end position="611"/>
    </location>
</feature>
<keyword evidence="4 7" id="KW-1133">Transmembrane helix</keyword>
<feature type="compositionally biased region" description="Pro residues" evidence="6">
    <location>
        <begin position="466"/>
        <end position="481"/>
    </location>
</feature>
<evidence type="ECO:0000256" key="2">
    <source>
        <dbReference type="ARBA" id="ARBA00022475"/>
    </source>
</evidence>
<keyword evidence="5 7" id="KW-0472">Membrane</keyword>
<evidence type="ECO:0000313" key="12">
    <source>
        <dbReference type="Proteomes" id="UP000738431"/>
    </source>
</evidence>
<feature type="domain" description="DUF8173" evidence="10">
    <location>
        <begin position="261"/>
        <end position="391"/>
    </location>
</feature>
<evidence type="ECO:0000256" key="8">
    <source>
        <dbReference type="SAM" id="SignalP"/>
    </source>
</evidence>
<dbReference type="InterPro" id="IPR051791">
    <property type="entry name" value="Pra-immunoreactive"/>
</dbReference>
<dbReference type="InterPro" id="IPR058486">
    <property type="entry name" value="DUF8173"/>
</dbReference>
<feature type="chain" id="PRO_5046016852" evidence="8">
    <location>
        <begin position="28"/>
        <end position="624"/>
    </location>
</feature>
<proteinExistence type="predicted"/>
<feature type="region of interest" description="Disordered" evidence="6">
    <location>
        <begin position="30"/>
        <end position="79"/>
    </location>
</feature>
<organism evidence="11 12">
    <name type="scientific">Actomonas aquatica</name>
    <dbReference type="NCBI Taxonomy" id="2866162"/>
    <lineage>
        <taxon>Bacteria</taxon>
        <taxon>Pseudomonadati</taxon>
        <taxon>Verrucomicrobiota</taxon>
        <taxon>Opitutia</taxon>
        <taxon>Opitutales</taxon>
        <taxon>Opitutaceae</taxon>
        <taxon>Actomonas</taxon>
    </lineage>
</organism>
<evidence type="ECO:0000259" key="10">
    <source>
        <dbReference type="Pfam" id="PF26514"/>
    </source>
</evidence>
<dbReference type="EMBL" id="CP139781">
    <property type="protein sequence ID" value="WRQ89789.1"/>
    <property type="molecule type" value="Genomic_DNA"/>
</dbReference>
<evidence type="ECO:0000256" key="5">
    <source>
        <dbReference type="ARBA" id="ARBA00023136"/>
    </source>
</evidence>
<feature type="transmembrane region" description="Helical" evidence="7">
    <location>
        <begin position="543"/>
        <end position="563"/>
    </location>
</feature>
<evidence type="ECO:0000313" key="11">
    <source>
        <dbReference type="EMBL" id="WRQ89789.1"/>
    </source>
</evidence>
<evidence type="ECO:0000256" key="3">
    <source>
        <dbReference type="ARBA" id="ARBA00022692"/>
    </source>
</evidence>
<keyword evidence="3 7" id="KW-0812">Transmembrane</keyword>
<feature type="transmembrane region" description="Helical" evidence="7">
    <location>
        <begin position="575"/>
        <end position="598"/>
    </location>
</feature>
<sequence>MKLLRILSSLTGAGLALGLSLALRLPAQTPVEEPTPANPTEEVAPPPESTDDAERPLRELGVGEPAAEADEAADEELDSNVVVAVEIGDNESDDDEDGTVIVTRSHRSNSEKVSVGSDVDLEADEETGDLVAVMGNAIVEGIVRGDTVVILGDLTLNGHSQGDTVNVLGNLTLNGEADRDVVAVLSSVQLGPEAHVHGDFISVGGQIQRAPGARIDGDVREIPFLGTTHVNFEWLKAWVQKCLVYGRPLWFGENLGWVWMLVGTALVFYILIALIVPKPVKACARTMEKHPGFSLLTAVLSVLLVPLLMIVLAVTGIGPLVLGLLMFFVGIFGKVVFLAWLGRRFHGDPDRMAAPVAVLIGGLLTIVIYLVPVLGFVFQKLSGFLGSGIVIYTMILAMQGDRQKGSSGGSGAPAAQPVPPPVEPAAGATEPAAAATANVTPAPSMTGPRSTLDPESTAPESAAESAPPPPMPPPMPPPPMPSGATMGGAARMQFSTLPRAGFWARLGATLIDIILLAIVLNVIETRFFHATEYFFLLAGVYHVVMWGLKGTTVGGIVLGLKVVRLDDRPMDWSIAIVRGLGSYISLVVIGLGFAWVAFDPERQSWHDKIAGTTIVRVPKGISLI</sequence>
<reference evidence="11 12" key="2">
    <citation type="submission" date="2023-12" db="EMBL/GenBank/DDBJ databases">
        <title>Description of an unclassified Opitutus bacterium of Verrucomicrobiota.</title>
        <authorList>
            <person name="Zhang D.-F."/>
        </authorList>
    </citation>
    <scope>NUCLEOTIDE SEQUENCE [LARGE SCALE GENOMIC DNA]</scope>
    <source>
        <strain evidence="11 12">WL0086</strain>
    </source>
</reference>
<dbReference type="Pfam" id="PF06271">
    <property type="entry name" value="RDD"/>
    <property type="match status" value="1"/>
</dbReference>
<gene>
    <name evidence="11" type="ORF">K1X11_010265</name>
</gene>
<feature type="transmembrane region" description="Helical" evidence="7">
    <location>
        <begin position="320"/>
        <end position="341"/>
    </location>
</feature>
<evidence type="ECO:0000256" key="6">
    <source>
        <dbReference type="SAM" id="MobiDB-lite"/>
    </source>
</evidence>
<feature type="region of interest" description="Disordered" evidence="6">
    <location>
        <begin position="403"/>
        <end position="487"/>
    </location>
</feature>
<feature type="signal peptide" evidence="8">
    <location>
        <begin position="1"/>
        <end position="27"/>
    </location>
</feature>
<feature type="transmembrane region" description="Helical" evidence="7">
    <location>
        <begin position="257"/>
        <end position="280"/>
    </location>
</feature>
<accession>A0ABZ1CDN4</accession>
<feature type="compositionally biased region" description="Acidic residues" evidence="6">
    <location>
        <begin position="67"/>
        <end position="78"/>
    </location>
</feature>
<feature type="compositionally biased region" description="Low complexity" evidence="6">
    <location>
        <begin position="454"/>
        <end position="465"/>
    </location>
</feature>
<feature type="compositionally biased region" description="Low complexity" evidence="6">
    <location>
        <begin position="424"/>
        <end position="443"/>
    </location>
</feature>
<evidence type="ECO:0000256" key="4">
    <source>
        <dbReference type="ARBA" id="ARBA00022989"/>
    </source>
</evidence>
<comment type="subcellular location">
    <subcellularLocation>
        <location evidence="1">Cell membrane</location>
        <topology evidence="1">Multi-pass membrane protein</topology>
    </subcellularLocation>
</comment>
<feature type="transmembrane region" description="Helical" evidence="7">
    <location>
        <begin position="353"/>
        <end position="371"/>
    </location>
</feature>
<keyword evidence="12" id="KW-1185">Reference proteome</keyword>
<feature type="transmembrane region" description="Helical" evidence="7">
    <location>
        <begin position="292"/>
        <end position="314"/>
    </location>
</feature>
<feature type="transmembrane region" description="Helical" evidence="7">
    <location>
        <begin position="377"/>
        <end position="397"/>
    </location>
</feature>
<dbReference type="Pfam" id="PF26514">
    <property type="entry name" value="DUF8173"/>
    <property type="match status" value="1"/>
</dbReference>
<dbReference type="Proteomes" id="UP000738431">
    <property type="component" value="Chromosome"/>
</dbReference>
<evidence type="ECO:0000259" key="9">
    <source>
        <dbReference type="Pfam" id="PF06271"/>
    </source>
</evidence>
<evidence type="ECO:0000256" key="1">
    <source>
        <dbReference type="ARBA" id="ARBA00004651"/>
    </source>
</evidence>
<feature type="transmembrane region" description="Helical" evidence="7">
    <location>
        <begin position="502"/>
        <end position="523"/>
    </location>
</feature>
<dbReference type="PANTHER" id="PTHR36115:SF4">
    <property type="entry name" value="MEMBRANE PROTEIN"/>
    <property type="match status" value="1"/>
</dbReference>
<dbReference type="RefSeq" id="WP_221032247.1">
    <property type="nucleotide sequence ID" value="NZ_CP139781.1"/>
</dbReference>
<dbReference type="PANTHER" id="PTHR36115">
    <property type="entry name" value="PROLINE-RICH ANTIGEN HOMOLOG-RELATED"/>
    <property type="match status" value="1"/>
</dbReference>
<protein>
    <submittedName>
        <fullName evidence="11">RDD family protein</fullName>
    </submittedName>
</protein>
<keyword evidence="8" id="KW-0732">Signal</keyword>